<protein>
    <recommendedName>
        <fullName evidence="2">Transglycosylase SLT domain-containing protein</fullName>
    </recommendedName>
</protein>
<dbReference type="InterPro" id="IPR045795">
    <property type="entry name" value="SLT_4"/>
</dbReference>
<feature type="signal peptide" evidence="1">
    <location>
        <begin position="1"/>
        <end position="18"/>
    </location>
</feature>
<accession>A0A7R6SRJ1</accession>
<proteinExistence type="predicted"/>
<gene>
    <name evidence="3" type="ORF">AMJAP_0611</name>
</gene>
<feature type="chain" id="PRO_5032317080" description="Transglycosylase SLT domain-containing protein" evidence="1">
    <location>
        <begin position="19"/>
        <end position="191"/>
    </location>
</feature>
<name>A0A7R6SRJ1_9GAMM</name>
<dbReference type="EMBL" id="AP014545">
    <property type="protein sequence ID" value="BBB25210.1"/>
    <property type="molecule type" value="Genomic_DNA"/>
</dbReference>
<sequence>MRYRLVQLCLLSALFLQGCTQITQVVPERFITPDNPFCRGLYQHNDWLDAVVTTESRWGLPLHIALAELNMPIGTEASEYISPDSSDWEEYRLATENWNGQYSDIETALDFLGWHAQMAAQRNNLTMDQAGQLYIASRIGHGGLHRMENDSDLRLVRESVKVDQRAQQYRSDLKYCPRIRERAGSFFRLPF</sequence>
<dbReference type="PROSITE" id="PS51257">
    <property type="entry name" value="PROKAR_LIPOPROTEIN"/>
    <property type="match status" value="1"/>
</dbReference>
<feature type="domain" description="Transglycosylase SLT" evidence="2">
    <location>
        <begin position="75"/>
        <end position="176"/>
    </location>
</feature>
<dbReference type="AlphaFoldDB" id="A0A7R6SRJ1"/>
<organism evidence="3 4">
    <name type="scientific">Amphritea japonica ATCC BAA-1530</name>
    <dbReference type="NCBI Taxonomy" id="1278309"/>
    <lineage>
        <taxon>Bacteria</taxon>
        <taxon>Pseudomonadati</taxon>
        <taxon>Pseudomonadota</taxon>
        <taxon>Gammaproteobacteria</taxon>
        <taxon>Oceanospirillales</taxon>
        <taxon>Oceanospirillaceae</taxon>
        <taxon>Amphritea</taxon>
    </lineage>
</organism>
<dbReference type="Pfam" id="PF19489">
    <property type="entry name" value="SLT_4"/>
    <property type="match status" value="1"/>
</dbReference>
<dbReference type="Proteomes" id="UP000595663">
    <property type="component" value="Chromosome"/>
</dbReference>
<keyword evidence="1" id="KW-0732">Signal</keyword>
<reference evidence="3 4" key="1">
    <citation type="journal article" date="2008" name="Int. J. Syst. Evol. Microbiol.">
        <title>Amphritea japonica sp. nov. and Amphritea balenae sp. nov., isolated from the sediment adjacent to sperm whale carcasses off Kagoshima, Japan.</title>
        <authorList>
            <person name="Miyazaki M."/>
            <person name="Nogi Y."/>
            <person name="Fujiwara Y."/>
            <person name="Kawato M."/>
            <person name="Nagahama T."/>
            <person name="Kubokawa K."/>
            <person name="Horikoshi K."/>
        </authorList>
    </citation>
    <scope>NUCLEOTIDE SEQUENCE [LARGE SCALE GENOMIC DNA]</scope>
    <source>
        <strain evidence="3 4">ATCC BAA-1530</strain>
    </source>
</reference>
<dbReference type="KEGG" id="ajp:AMJAP_0611"/>
<keyword evidence="4" id="KW-1185">Reference proteome</keyword>
<evidence type="ECO:0000259" key="2">
    <source>
        <dbReference type="Pfam" id="PF19489"/>
    </source>
</evidence>
<evidence type="ECO:0000256" key="1">
    <source>
        <dbReference type="SAM" id="SignalP"/>
    </source>
</evidence>
<evidence type="ECO:0000313" key="3">
    <source>
        <dbReference type="EMBL" id="BBB25210.1"/>
    </source>
</evidence>
<dbReference type="OrthoDB" id="9789144at2"/>
<dbReference type="RefSeq" id="WP_019622937.1">
    <property type="nucleotide sequence ID" value="NZ_AP014545.1"/>
</dbReference>
<evidence type="ECO:0000313" key="4">
    <source>
        <dbReference type="Proteomes" id="UP000595663"/>
    </source>
</evidence>